<proteinExistence type="inferred from homology"/>
<sequence length="866" mass="95723">MTIKSTKKYHNHLTRIATFCALLYSNSALCAELVEYDHTFLMGKDASNIDLSRYTEGNPTLPGIYDVSVYVNDQPIMSQSIAFTVIEGKKNAQACITQKNLLQFHISSPDKNSEKAILLKRDEDLGDCLNLAEMIPQSSIRYDVNDQRLDIDVPQAWIMKNYQNYVDPSLWENGINAAMLSYNLNGYHSESPGRTNDSIYAAFNGGINLGAWRLRASGNYNWMTNVHSDYDFQNRYLQRDLASLRSQLVIGESYTTGETFDSVSIRGIRLYSDSRMLPPVLASFAPIIHGVANTNAKVTVMQNGYKIYETTVPPGAFAIDDLSPSGYGSDLIVTIEEADGTKRTFSQPFSSVVQMLRPGVGRWDISAGQVLKDSIQDEPNLFQASYYYGLNNYLTGYTGIQLTDNNYTAGLLGLGMNTPVGAFSVDVTHSNVSIPDDKTYQGQSYRISWNKLFENTSTSLNIAAYRYSTQHYLGLNDALTLIDEVEHPEQDLEPKSMRNYSRMKNQVTVSINQPLKFEKKDYGSFYLSGSWSDYWASGQNSTNYSIGYSNSASWGSYSISAQRSLNEDGQTDDSIYLSFTIPIENLLGTEHRSSGFQSIDTQLNSDFKGNNQLNISSSGYSDTNRISYSVNTGYMMNKSSDDLSYIGGYASYESPWGTLSGSASASSDNSRQFSLNTDGGFVLHSGGLTFSNDSFSDSDTLAVIQAPGAKGARINYGNSTVDRWGYGVTSALSPYHENRIALDINDLENDVELKSTSTVAVPRQGAVVFADFETVQGQSAIMNIVRSDGKNIPFAADIYDEQNNIIGNVGQGGQAFVRGIGQEGNIRITWIEEGKPVSCFAHYQQNTTSEKIAQSIILNGLRCQIQ</sequence>
<gene>
    <name evidence="16" type="ORF">F7F11_02225</name>
    <name evidence="14" type="ORF">F9413_03415</name>
    <name evidence="13" type="ORF">FZU14_18110</name>
    <name evidence="15" type="ORF">HI055_000806</name>
</gene>
<keyword evidence="4" id="KW-1134">Transmembrane beta strand</keyword>
<dbReference type="InterPro" id="IPR037224">
    <property type="entry name" value="PapC_N_sf"/>
</dbReference>
<evidence type="ECO:0000256" key="9">
    <source>
        <dbReference type="RuleBase" id="RU003884"/>
    </source>
</evidence>
<protein>
    <submittedName>
        <fullName evidence="15">Outer membrane usher protein</fullName>
    </submittedName>
</protein>
<keyword evidence="8 9" id="KW-0998">Cell outer membrane</keyword>
<keyword evidence="7 9" id="KW-0472">Membrane</keyword>
<evidence type="ECO:0000256" key="8">
    <source>
        <dbReference type="ARBA" id="ARBA00023237"/>
    </source>
</evidence>
<dbReference type="Gene3D" id="2.60.40.3110">
    <property type="match status" value="1"/>
</dbReference>
<evidence type="ECO:0000256" key="7">
    <source>
        <dbReference type="ARBA" id="ARBA00023136"/>
    </source>
</evidence>
<evidence type="ECO:0000259" key="12">
    <source>
        <dbReference type="Pfam" id="PF13954"/>
    </source>
</evidence>
<keyword evidence="9" id="KW-1029">Fimbrium biogenesis</keyword>
<evidence type="ECO:0000256" key="2">
    <source>
        <dbReference type="ARBA" id="ARBA00008064"/>
    </source>
</evidence>
<dbReference type="InterPro" id="IPR018030">
    <property type="entry name" value="Fimbrial_membr_usher_CS"/>
</dbReference>
<dbReference type="Proteomes" id="UP000531962">
    <property type="component" value="Unassembled WGS sequence"/>
</dbReference>
<dbReference type="EMBL" id="AASKVF010000027">
    <property type="protein sequence ID" value="EFD6886109.1"/>
    <property type="molecule type" value="Genomic_DNA"/>
</dbReference>
<dbReference type="EMBL" id="DABDSA010000003">
    <property type="protein sequence ID" value="HAI2140500.1"/>
    <property type="molecule type" value="Genomic_DNA"/>
</dbReference>
<comment type="caution">
    <text evidence="15">The sequence shown here is derived from an EMBL/GenBank/DDBJ whole genome shotgun (WGS) entry which is preliminary data.</text>
</comment>
<dbReference type="Proteomes" id="UP000543424">
    <property type="component" value="Unassembled WGS sequence"/>
</dbReference>
<dbReference type="FunFam" id="2.60.40.3110:FF:000001">
    <property type="entry name" value="Putative fimbrial outer membrane usher"/>
    <property type="match status" value="1"/>
</dbReference>
<evidence type="ECO:0000313" key="18">
    <source>
        <dbReference type="Proteomes" id="UP000531962"/>
    </source>
</evidence>
<dbReference type="NCBIfam" id="NF007337">
    <property type="entry name" value="PRK09828.1"/>
    <property type="match status" value="1"/>
</dbReference>
<dbReference type="GO" id="GO:0009279">
    <property type="term" value="C:cell outer membrane"/>
    <property type="evidence" value="ECO:0007669"/>
    <property type="project" value="UniProtKB-SubCell"/>
</dbReference>
<dbReference type="RefSeq" id="WP_000153309.1">
    <property type="nucleotide sequence ID" value="NZ_AP017610.1"/>
</dbReference>
<evidence type="ECO:0000259" key="11">
    <source>
        <dbReference type="Pfam" id="PF13953"/>
    </source>
</evidence>
<comment type="similarity">
    <text evidence="2 9">Belongs to the fimbrial export usher family.</text>
</comment>
<evidence type="ECO:0000256" key="3">
    <source>
        <dbReference type="ARBA" id="ARBA00022448"/>
    </source>
</evidence>
<reference evidence="14 19" key="3">
    <citation type="submission" date="2019-12" db="EMBL/GenBank/DDBJ databases">
        <authorList>
            <consortium name="NARMS: The National Antimicrobial Resistance Monitoring System"/>
        </authorList>
    </citation>
    <scope>NUCLEOTIDE SEQUENCE [LARGE SCALE GENOMIC DNA]</scope>
    <source>
        <strain evidence="13 18">19MD07CB01-EC</strain>
        <strain evidence="14 19">CVM N19EC0130</strain>
    </source>
</reference>
<evidence type="ECO:0000256" key="1">
    <source>
        <dbReference type="ARBA" id="ARBA00004571"/>
    </source>
</evidence>
<keyword evidence="3 9" id="KW-0813">Transport</keyword>
<dbReference type="Gene3D" id="2.60.40.2070">
    <property type="match status" value="1"/>
</dbReference>
<dbReference type="InterPro" id="IPR000015">
    <property type="entry name" value="Fimb_usher"/>
</dbReference>
<dbReference type="Gene3D" id="2.60.40.2610">
    <property type="entry name" value="Outer membrane usher protein FimD, plug domain"/>
    <property type="match status" value="1"/>
</dbReference>
<dbReference type="InterPro" id="IPR025885">
    <property type="entry name" value="PapC_N"/>
</dbReference>
<evidence type="ECO:0000256" key="5">
    <source>
        <dbReference type="ARBA" id="ARBA00022692"/>
    </source>
</evidence>
<feature type="domain" description="PapC-like C-terminal" evidence="11">
    <location>
        <begin position="781"/>
        <end position="845"/>
    </location>
</feature>
<evidence type="ECO:0000313" key="13">
    <source>
        <dbReference type="EMBL" id="EFD6886109.1"/>
    </source>
</evidence>
<dbReference type="InterPro" id="IPR043142">
    <property type="entry name" value="PapC-like_C_sf"/>
</dbReference>
<feature type="signal peptide" evidence="10">
    <location>
        <begin position="1"/>
        <end position="30"/>
    </location>
</feature>
<feature type="chain" id="PRO_5015040922" evidence="10">
    <location>
        <begin position="31"/>
        <end position="866"/>
    </location>
</feature>
<dbReference type="Proteomes" id="UP000852798">
    <property type="component" value="Unassembled WGS sequence"/>
</dbReference>
<dbReference type="Pfam" id="PF00577">
    <property type="entry name" value="Usher"/>
    <property type="match status" value="1"/>
</dbReference>
<dbReference type="GO" id="GO:0015473">
    <property type="term" value="F:fimbrial usher porin activity"/>
    <property type="evidence" value="ECO:0007669"/>
    <property type="project" value="InterPro"/>
</dbReference>
<dbReference type="SUPFAM" id="SSF141729">
    <property type="entry name" value="FimD N-terminal domain-like"/>
    <property type="match status" value="1"/>
</dbReference>
<feature type="domain" description="PapC N-terminal" evidence="12">
    <location>
        <begin position="35"/>
        <end position="186"/>
    </location>
</feature>
<evidence type="ECO:0000313" key="19">
    <source>
        <dbReference type="Proteomes" id="UP000543424"/>
    </source>
</evidence>
<reference evidence="16 17" key="2">
    <citation type="submission" date="2019-03" db="EMBL/GenBank/DDBJ databases">
        <title>Whole Genome Sequencing of Shiga-Toxin Escherichia coli Strains from Nebraska.</title>
        <authorList>
            <person name="Abdalhamid B."/>
            <person name="Mccutchen E.L."/>
            <person name="Bouska A.C."/>
            <person name="Hinrichs S.H."/>
            <person name="Iwen P.C."/>
        </authorList>
    </citation>
    <scope>NUCLEOTIDE SEQUENCE [LARGE SCALE GENOMIC DNA]</scope>
    <source>
        <strain evidence="16 17">STEC_170836</strain>
    </source>
</reference>
<reference evidence="15" key="4">
    <citation type="submission" date="2020-02" db="EMBL/GenBank/DDBJ databases">
        <authorList>
            <consortium name="NCBI Pathogen Detection Project"/>
        </authorList>
    </citation>
    <scope>NUCLEOTIDE SEQUENCE</scope>
    <source>
        <strain evidence="15">BCW_4213</strain>
    </source>
</reference>
<dbReference type="Proteomes" id="UP000327073">
    <property type="component" value="Unassembled WGS sequence"/>
</dbReference>
<dbReference type="InterPro" id="IPR025949">
    <property type="entry name" value="PapC-like_C"/>
</dbReference>
<dbReference type="EMBL" id="AASWBF010000004">
    <property type="protein sequence ID" value="EFH4959588.1"/>
    <property type="molecule type" value="Genomic_DNA"/>
</dbReference>
<evidence type="ECO:0000256" key="10">
    <source>
        <dbReference type="SAM" id="SignalP"/>
    </source>
</evidence>
<reference evidence="15" key="1">
    <citation type="journal article" date="2018" name="Genome Biol.">
        <title>SKESA: strategic k-mer extension for scrupulous assemblies.</title>
        <authorList>
            <person name="Souvorov A."/>
            <person name="Agarwala R."/>
            <person name="Lipman D.J."/>
        </authorList>
    </citation>
    <scope>NUCLEOTIDE SEQUENCE [LARGE SCALE GENOMIC DNA]</scope>
    <source>
        <strain evidence="15">BCW_4213</strain>
    </source>
</reference>
<evidence type="ECO:0000256" key="6">
    <source>
        <dbReference type="ARBA" id="ARBA00022729"/>
    </source>
</evidence>
<comment type="subcellular location">
    <subcellularLocation>
        <location evidence="1 9">Cell outer membrane</location>
        <topology evidence="1 9">Multi-pass membrane protein</topology>
    </subcellularLocation>
</comment>
<evidence type="ECO:0000313" key="16">
    <source>
        <dbReference type="EMBL" id="KAB0126612.1"/>
    </source>
</evidence>
<organism evidence="15">
    <name type="scientific">Escherichia coli</name>
    <dbReference type="NCBI Taxonomy" id="562"/>
    <lineage>
        <taxon>Bacteria</taxon>
        <taxon>Pseudomonadati</taxon>
        <taxon>Pseudomonadota</taxon>
        <taxon>Gammaproteobacteria</taxon>
        <taxon>Enterobacterales</taxon>
        <taxon>Enterobacteriaceae</taxon>
        <taxon>Escherichia</taxon>
    </lineage>
</organism>
<keyword evidence="6 10" id="KW-0732">Signal</keyword>
<name>A0A0J2EBT2_ECOLX</name>
<dbReference type="Gene3D" id="3.10.20.410">
    <property type="match status" value="1"/>
</dbReference>
<keyword evidence="5 9" id="KW-0812">Transmembrane</keyword>
<evidence type="ECO:0000256" key="4">
    <source>
        <dbReference type="ARBA" id="ARBA00022452"/>
    </source>
</evidence>
<dbReference type="EMBL" id="VZEL01000002">
    <property type="protein sequence ID" value="KAB0126612.1"/>
    <property type="molecule type" value="Genomic_DNA"/>
</dbReference>
<evidence type="ECO:0000313" key="17">
    <source>
        <dbReference type="Proteomes" id="UP000327073"/>
    </source>
</evidence>
<dbReference type="Pfam" id="PF13954">
    <property type="entry name" value="PapC_N"/>
    <property type="match status" value="1"/>
</dbReference>
<dbReference type="AlphaFoldDB" id="A0A0J2EBT2"/>
<dbReference type="GO" id="GO:0009297">
    <property type="term" value="P:pilus assembly"/>
    <property type="evidence" value="ECO:0007669"/>
    <property type="project" value="InterPro"/>
</dbReference>
<evidence type="ECO:0000313" key="14">
    <source>
        <dbReference type="EMBL" id="EFH4959588.1"/>
    </source>
</evidence>
<evidence type="ECO:0000313" key="15">
    <source>
        <dbReference type="EMBL" id="HAI2140500.1"/>
    </source>
</evidence>
<dbReference type="PANTHER" id="PTHR30451:SF3">
    <property type="entry name" value="OUTER MEMBRANE USHER PROTEIN HTRE-RELATED"/>
    <property type="match status" value="1"/>
</dbReference>
<accession>A0A0J2EBT2</accession>
<dbReference type="PROSITE" id="PS01151">
    <property type="entry name" value="FIMBRIAL_USHER"/>
    <property type="match status" value="1"/>
</dbReference>
<dbReference type="InterPro" id="IPR042186">
    <property type="entry name" value="FimD_plug_dom"/>
</dbReference>
<dbReference type="Pfam" id="PF13953">
    <property type="entry name" value="PapC_C"/>
    <property type="match status" value="1"/>
</dbReference>
<dbReference type="PANTHER" id="PTHR30451">
    <property type="entry name" value="OUTER MEMBRANE USHER PROTEIN"/>
    <property type="match status" value="1"/>
</dbReference>